<keyword evidence="1" id="KW-0472">Membrane</keyword>
<keyword evidence="2" id="KW-0732">Signal</keyword>
<reference evidence="3 4" key="1">
    <citation type="submission" date="2015-09" db="EMBL/GenBank/DDBJ databases">
        <title>Genome announcement of multiple Pseudomonas syringae strains.</title>
        <authorList>
            <person name="Thakur S."/>
            <person name="Wang P.W."/>
            <person name="Gong Y."/>
            <person name="Weir B.S."/>
            <person name="Guttman D.S."/>
        </authorList>
    </citation>
    <scope>NUCLEOTIDE SEQUENCE [LARGE SCALE GENOMIC DNA]</scope>
    <source>
        <strain evidence="3 4">ICMP9151</strain>
    </source>
</reference>
<evidence type="ECO:0000313" key="3">
    <source>
        <dbReference type="EMBL" id="KPZ02309.1"/>
    </source>
</evidence>
<comment type="caution">
    <text evidence="3">The sequence shown here is derived from an EMBL/GenBank/DDBJ whole genome shotgun (WGS) entry which is preliminary data.</text>
</comment>
<dbReference type="EMBL" id="LJRO01000160">
    <property type="protein sequence ID" value="KPZ02309.1"/>
    <property type="molecule type" value="Genomic_DNA"/>
</dbReference>
<gene>
    <name evidence="3" type="ORF">ALO43_02088</name>
</gene>
<organism evidence="3 4">
    <name type="scientific">Pseudomonas tremae</name>
    <dbReference type="NCBI Taxonomy" id="200454"/>
    <lineage>
        <taxon>Bacteria</taxon>
        <taxon>Pseudomonadati</taxon>
        <taxon>Pseudomonadota</taxon>
        <taxon>Gammaproteobacteria</taxon>
        <taxon>Pseudomonadales</taxon>
        <taxon>Pseudomonadaceae</taxon>
        <taxon>Pseudomonas</taxon>
    </lineage>
</organism>
<name>A0AA40P569_9PSED</name>
<protein>
    <recommendedName>
        <fullName evidence="5">Cation/multidrug efflux pump</fullName>
    </recommendedName>
</protein>
<keyword evidence="1" id="KW-0812">Transmembrane</keyword>
<evidence type="ECO:0000256" key="2">
    <source>
        <dbReference type="SAM" id="SignalP"/>
    </source>
</evidence>
<feature type="signal peptide" evidence="2">
    <location>
        <begin position="1"/>
        <end position="32"/>
    </location>
</feature>
<keyword evidence="1" id="KW-1133">Transmembrane helix</keyword>
<sequence length="120" mass="12166">MLRLKDHAMSPFRILAATLALFLGLQVTPAIAADVTEGSGDPVYTIQNPPAFAMIGDLLIARPLLIAATIIGAGLFVIASPFAAAGGNLGATGKALVVDPGKAAFVRCLGCTGDGYGKQQ</sequence>
<feature type="chain" id="PRO_5041298767" description="Cation/multidrug efflux pump" evidence="2">
    <location>
        <begin position="33"/>
        <end position="120"/>
    </location>
</feature>
<evidence type="ECO:0008006" key="5">
    <source>
        <dbReference type="Google" id="ProtNLM"/>
    </source>
</evidence>
<evidence type="ECO:0000256" key="1">
    <source>
        <dbReference type="SAM" id="Phobius"/>
    </source>
</evidence>
<dbReference type="AlphaFoldDB" id="A0AA40P569"/>
<accession>A0AA40P569</accession>
<proteinExistence type="predicted"/>
<dbReference type="Proteomes" id="UP000050523">
    <property type="component" value="Unassembled WGS sequence"/>
</dbReference>
<evidence type="ECO:0000313" key="4">
    <source>
        <dbReference type="Proteomes" id="UP000050523"/>
    </source>
</evidence>
<feature type="transmembrane region" description="Helical" evidence="1">
    <location>
        <begin position="64"/>
        <end position="84"/>
    </location>
</feature>